<feature type="compositionally biased region" description="Basic residues" evidence="1">
    <location>
        <begin position="142"/>
        <end position="151"/>
    </location>
</feature>
<evidence type="ECO:0000313" key="3">
    <source>
        <dbReference type="Proteomes" id="UP001177003"/>
    </source>
</evidence>
<gene>
    <name evidence="2" type="ORF">LSALG_LOCUS10177</name>
</gene>
<protein>
    <submittedName>
        <fullName evidence="2">Uncharacterized protein</fullName>
    </submittedName>
</protein>
<dbReference type="Proteomes" id="UP001177003">
    <property type="component" value="Chromosome 1"/>
</dbReference>
<evidence type="ECO:0000256" key="1">
    <source>
        <dbReference type="SAM" id="MobiDB-lite"/>
    </source>
</evidence>
<feature type="region of interest" description="Disordered" evidence="1">
    <location>
        <begin position="134"/>
        <end position="169"/>
    </location>
</feature>
<organism evidence="2 3">
    <name type="scientific">Lactuca saligna</name>
    <name type="common">Willowleaf lettuce</name>
    <dbReference type="NCBI Taxonomy" id="75948"/>
    <lineage>
        <taxon>Eukaryota</taxon>
        <taxon>Viridiplantae</taxon>
        <taxon>Streptophyta</taxon>
        <taxon>Embryophyta</taxon>
        <taxon>Tracheophyta</taxon>
        <taxon>Spermatophyta</taxon>
        <taxon>Magnoliopsida</taxon>
        <taxon>eudicotyledons</taxon>
        <taxon>Gunneridae</taxon>
        <taxon>Pentapetalae</taxon>
        <taxon>asterids</taxon>
        <taxon>campanulids</taxon>
        <taxon>Asterales</taxon>
        <taxon>Asteraceae</taxon>
        <taxon>Cichorioideae</taxon>
        <taxon>Cichorieae</taxon>
        <taxon>Lactucinae</taxon>
        <taxon>Lactuca</taxon>
    </lineage>
</organism>
<keyword evidence="3" id="KW-1185">Reference proteome</keyword>
<sequence>MLKRVDPSNPVLQECVKTFDSSIPTGFLLPREAKKSKKSKKDEPTSPAKKAKVSTSSKSTTQKQENVVVTIEERCGDSFENRDFRRIKMKSKHKRKYSSKKLLRKPQLSHQGVMFREVHVSVSPASKKRAAEDMAKHLSQPTKKKTKKARKIVLSNESTEEDERVPDTPEVTSILTSSIPETTVIFTPEVSIAKSLVEEVRTSGLGENVSKDAAQGSFISTPFETFVSVPPTSTIPPTSTTISPTFEHMLNQPITSMFSSQSTDTPKPTSPTEIDHEGFGGTFEDLEFQDDEEDFPDHMLMTMKQYKILNQKLNSIIQSQADLGGGSSISSLEVDSMLKMCESRIIAKVSGMLKSSETVLMEKVDYSDQTTELHLKNQRSDFLGEVKDLRSVEKERHVLFFQEVKKVREDMNSKIQQLHEEMNKEIISVQHDYASLHQKVDMICDAVTKFVKMYEGLGPQIA</sequence>
<feature type="region of interest" description="Disordered" evidence="1">
    <location>
        <begin position="27"/>
        <end position="64"/>
    </location>
</feature>
<evidence type="ECO:0000313" key="2">
    <source>
        <dbReference type="EMBL" id="CAI9269825.1"/>
    </source>
</evidence>
<reference evidence="2" key="1">
    <citation type="submission" date="2023-04" db="EMBL/GenBank/DDBJ databases">
        <authorList>
            <person name="Vijverberg K."/>
            <person name="Xiong W."/>
            <person name="Schranz E."/>
        </authorList>
    </citation>
    <scope>NUCLEOTIDE SEQUENCE</scope>
</reference>
<name>A0AA35VDS9_LACSI</name>
<accession>A0AA35VDS9</accession>
<proteinExistence type="predicted"/>
<dbReference type="EMBL" id="OX465077">
    <property type="protein sequence ID" value="CAI9269825.1"/>
    <property type="molecule type" value="Genomic_DNA"/>
</dbReference>
<dbReference type="AlphaFoldDB" id="A0AA35VDS9"/>
<feature type="compositionally biased region" description="Low complexity" evidence="1">
    <location>
        <begin position="45"/>
        <end position="64"/>
    </location>
</feature>